<dbReference type="InterPro" id="IPR013783">
    <property type="entry name" value="Ig-like_fold"/>
</dbReference>
<protein>
    <submittedName>
        <fullName evidence="3">Protein-glutamine gamma-glutamyltransferase K</fullName>
    </submittedName>
</protein>
<evidence type="ECO:0000313" key="3">
    <source>
        <dbReference type="EMBL" id="RXM93013.1"/>
    </source>
</evidence>
<reference evidence="3 4" key="1">
    <citation type="submission" date="2019-01" db="EMBL/GenBank/DDBJ databases">
        <title>Draft Genome and Complete Hox-Cluster Characterization of the Sterlet Sturgeon (Acipenser ruthenus).</title>
        <authorList>
            <person name="Wei Q."/>
        </authorList>
    </citation>
    <scope>NUCLEOTIDE SEQUENCE [LARGE SCALE GENOMIC DNA]</scope>
    <source>
        <strain evidence="3">WHYD16114868_AA</strain>
        <tissue evidence="3">Blood</tissue>
    </source>
</reference>
<dbReference type="FunFam" id="2.60.40.10:FF:001143">
    <property type="entry name" value="Protein-glutamine gamma-glutamyltransferase K"/>
    <property type="match status" value="1"/>
</dbReference>
<dbReference type="GO" id="GO:0003810">
    <property type="term" value="F:protein-glutamine gamma-glutamyltransferase activity"/>
    <property type="evidence" value="ECO:0007669"/>
    <property type="project" value="TreeGrafter"/>
</dbReference>
<gene>
    <name evidence="3" type="ORF">EOD39_19532</name>
</gene>
<dbReference type="PANTHER" id="PTHR11590:SF49">
    <property type="entry name" value="PROTEIN-GLUTAMINE GAMMA-GLUTAMYLTRANSFERASE K"/>
    <property type="match status" value="1"/>
</dbReference>
<dbReference type="Proteomes" id="UP000289886">
    <property type="component" value="Unassembled WGS sequence"/>
</dbReference>
<sequence>IFPCVLFADQILSVKAVDLLKSRSGINRQSHHTDEFEYDDLILRRGQSFLLEIEFSRPFNPDTDTVQLELQIGPLPQVSKGTHVIIPLVRELEDNQWEAKIVQRAGSRVKLSVRSPATAVIGRYKFAVTTHSSRGDFKMEHDPKNDITFLFNPWCERIPARCVTNFSSAHDSDVSLTTDLYFDEHMRPLTHLNQDSVWSVPQARLMARLLHCLSP</sequence>
<dbReference type="AlphaFoldDB" id="A0A444UXU3"/>
<dbReference type="SUPFAM" id="SSF81296">
    <property type="entry name" value="E set domains"/>
    <property type="match status" value="1"/>
</dbReference>
<accession>A0A444UXU3</accession>
<evidence type="ECO:0000259" key="2">
    <source>
        <dbReference type="Pfam" id="PF00868"/>
    </source>
</evidence>
<feature type="domain" description="Transglutaminase N-terminal" evidence="2">
    <location>
        <begin position="25"/>
        <end position="130"/>
    </location>
</feature>
<comment type="caution">
    <text evidence="3">The sequence shown here is derived from an EMBL/GenBank/DDBJ whole genome shotgun (WGS) entry which is preliminary data.</text>
</comment>
<dbReference type="Gene3D" id="3.90.260.10">
    <property type="entry name" value="Transglutaminase-like"/>
    <property type="match status" value="1"/>
</dbReference>
<dbReference type="InterPro" id="IPR038765">
    <property type="entry name" value="Papain-like_cys_pep_sf"/>
</dbReference>
<dbReference type="InterPro" id="IPR036985">
    <property type="entry name" value="Transglutaminase-like_sf"/>
</dbReference>
<comment type="similarity">
    <text evidence="1">Belongs to the transglutaminase superfamily. Transglutaminase family.</text>
</comment>
<dbReference type="InterPro" id="IPR050779">
    <property type="entry name" value="Transglutaminase"/>
</dbReference>
<dbReference type="SUPFAM" id="SSF54001">
    <property type="entry name" value="Cysteine proteinases"/>
    <property type="match status" value="1"/>
</dbReference>
<dbReference type="InterPro" id="IPR014756">
    <property type="entry name" value="Ig_E-set"/>
</dbReference>
<feature type="non-terminal residue" evidence="3">
    <location>
        <position position="1"/>
    </location>
</feature>
<dbReference type="EMBL" id="SCEB01005294">
    <property type="protein sequence ID" value="RXM93013.1"/>
    <property type="molecule type" value="Genomic_DNA"/>
</dbReference>
<keyword evidence="4" id="KW-1185">Reference proteome</keyword>
<dbReference type="Pfam" id="PF00868">
    <property type="entry name" value="Transglut_N"/>
    <property type="match status" value="1"/>
</dbReference>
<name>A0A444UXU3_ACIRT</name>
<organism evidence="3 4">
    <name type="scientific">Acipenser ruthenus</name>
    <name type="common">Sterlet sturgeon</name>
    <dbReference type="NCBI Taxonomy" id="7906"/>
    <lineage>
        <taxon>Eukaryota</taxon>
        <taxon>Metazoa</taxon>
        <taxon>Chordata</taxon>
        <taxon>Craniata</taxon>
        <taxon>Vertebrata</taxon>
        <taxon>Euteleostomi</taxon>
        <taxon>Actinopterygii</taxon>
        <taxon>Chondrostei</taxon>
        <taxon>Acipenseriformes</taxon>
        <taxon>Acipenseridae</taxon>
        <taxon>Acipenser</taxon>
    </lineage>
</organism>
<dbReference type="Gene3D" id="2.60.40.10">
    <property type="entry name" value="Immunoglobulins"/>
    <property type="match status" value="1"/>
</dbReference>
<dbReference type="InterPro" id="IPR001102">
    <property type="entry name" value="Transglutaminase_N"/>
</dbReference>
<evidence type="ECO:0000256" key="1">
    <source>
        <dbReference type="ARBA" id="ARBA00005968"/>
    </source>
</evidence>
<keyword evidence="3" id="KW-0808">Transferase</keyword>
<proteinExistence type="inferred from homology"/>
<evidence type="ECO:0000313" key="4">
    <source>
        <dbReference type="Proteomes" id="UP000289886"/>
    </source>
</evidence>
<dbReference type="PANTHER" id="PTHR11590">
    <property type="entry name" value="PROTEIN-GLUTAMINE GAMMA-GLUTAMYLTRANSFERASE"/>
    <property type="match status" value="1"/>
</dbReference>